<dbReference type="AlphaFoldDB" id="A0A164AMD3"/>
<name>A0A164AMD3_9FLAO</name>
<evidence type="ECO:0000313" key="3">
    <source>
        <dbReference type="Proteomes" id="UP000076630"/>
    </source>
</evidence>
<evidence type="ECO:0000259" key="1">
    <source>
        <dbReference type="PROSITE" id="PS50206"/>
    </source>
</evidence>
<dbReference type="GO" id="GO:0016740">
    <property type="term" value="F:transferase activity"/>
    <property type="evidence" value="ECO:0007669"/>
    <property type="project" value="UniProtKB-KW"/>
</dbReference>
<dbReference type="InterPro" id="IPR036873">
    <property type="entry name" value="Rhodanese-like_dom_sf"/>
</dbReference>
<keyword evidence="3" id="KW-1185">Reference proteome</keyword>
<accession>A0A164AMD3</accession>
<sequence>MLGFINKILGLDKNGELSSYISEGAFLVDVRTSAEFRGGSVAGAMNIPLDRLESQLHKLPKDSKIVVFCRSGMRSAQAKRLLDNKGYTQVINGGTWSKVSNVKGR</sequence>
<dbReference type="Gene3D" id="3.40.250.10">
    <property type="entry name" value="Rhodanese-like domain"/>
    <property type="match status" value="1"/>
</dbReference>
<dbReference type="CDD" id="cd00158">
    <property type="entry name" value="RHOD"/>
    <property type="match status" value="1"/>
</dbReference>
<dbReference type="PROSITE" id="PS50206">
    <property type="entry name" value="RHODANESE_3"/>
    <property type="match status" value="1"/>
</dbReference>
<dbReference type="PANTHER" id="PTHR43031">
    <property type="entry name" value="FAD-DEPENDENT OXIDOREDUCTASE"/>
    <property type="match status" value="1"/>
</dbReference>
<comment type="caution">
    <text evidence="2">The sequence shown here is derived from an EMBL/GenBank/DDBJ whole genome shotgun (WGS) entry which is preliminary data.</text>
</comment>
<proteinExistence type="predicted"/>
<dbReference type="Proteomes" id="UP000076630">
    <property type="component" value="Unassembled WGS sequence"/>
</dbReference>
<protein>
    <submittedName>
        <fullName evidence="2">Sulfurtransferase</fullName>
    </submittedName>
</protein>
<dbReference type="OrthoDB" id="9800872at2"/>
<dbReference type="SUPFAM" id="SSF52821">
    <property type="entry name" value="Rhodanese/Cell cycle control phosphatase"/>
    <property type="match status" value="1"/>
</dbReference>
<evidence type="ECO:0000313" key="2">
    <source>
        <dbReference type="EMBL" id="KZE84208.1"/>
    </source>
</evidence>
<dbReference type="SMART" id="SM00450">
    <property type="entry name" value="RHOD"/>
    <property type="match status" value="1"/>
</dbReference>
<dbReference type="InterPro" id="IPR050229">
    <property type="entry name" value="GlpE_sulfurtransferase"/>
</dbReference>
<feature type="domain" description="Rhodanese" evidence="1">
    <location>
        <begin position="21"/>
        <end position="104"/>
    </location>
</feature>
<dbReference type="PANTHER" id="PTHR43031:SF1">
    <property type="entry name" value="PYRIDINE NUCLEOTIDE-DISULPHIDE OXIDOREDUCTASE"/>
    <property type="match status" value="1"/>
</dbReference>
<dbReference type="InterPro" id="IPR001763">
    <property type="entry name" value="Rhodanese-like_dom"/>
</dbReference>
<organism evidence="2 3">
    <name type="scientific">Myroides marinus</name>
    <dbReference type="NCBI Taxonomy" id="703342"/>
    <lineage>
        <taxon>Bacteria</taxon>
        <taxon>Pseudomonadati</taxon>
        <taxon>Bacteroidota</taxon>
        <taxon>Flavobacteriia</taxon>
        <taxon>Flavobacteriales</taxon>
        <taxon>Flavobacteriaceae</taxon>
        <taxon>Myroides</taxon>
    </lineage>
</organism>
<reference evidence="2 3" key="1">
    <citation type="submission" date="2016-01" db="EMBL/GenBank/DDBJ databases">
        <title>Whole genome sequencing of Myroides marinus L41.</title>
        <authorList>
            <person name="Hong K.W."/>
        </authorList>
    </citation>
    <scope>NUCLEOTIDE SEQUENCE [LARGE SCALE GENOMIC DNA]</scope>
    <source>
        <strain evidence="2 3">L41</strain>
    </source>
</reference>
<dbReference type="Pfam" id="PF00581">
    <property type="entry name" value="Rhodanese"/>
    <property type="match status" value="1"/>
</dbReference>
<dbReference type="EMBL" id="LQNU01000020">
    <property type="protein sequence ID" value="KZE84208.1"/>
    <property type="molecule type" value="Genomic_DNA"/>
</dbReference>
<keyword evidence="2" id="KW-0808">Transferase</keyword>
<dbReference type="RefSeq" id="WP_038987488.1">
    <property type="nucleotide sequence ID" value="NZ_JWJO01000049.1"/>
</dbReference>
<gene>
    <name evidence="2" type="ORF">AV926_18775</name>
</gene>